<evidence type="ECO:0000313" key="3">
    <source>
        <dbReference type="Proteomes" id="UP001596460"/>
    </source>
</evidence>
<proteinExistence type="predicted"/>
<protein>
    <recommendedName>
        <fullName evidence="4">Cox cluster protein</fullName>
    </recommendedName>
</protein>
<evidence type="ECO:0008006" key="4">
    <source>
        <dbReference type="Google" id="ProtNLM"/>
    </source>
</evidence>
<accession>A0ABD5XQL3</accession>
<comment type="caution">
    <text evidence="2">The sequence shown here is derived from an EMBL/GenBank/DDBJ whole genome shotgun (WGS) entry which is preliminary data.</text>
</comment>
<feature type="transmembrane region" description="Helical" evidence="1">
    <location>
        <begin position="49"/>
        <end position="69"/>
    </location>
</feature>
<name>A0ABD5XQL3_9EURY</name>
<dbReference type="Proteomes" id="UP001596460">
    <property type="component" value="Unassembled WGS sequence"/>
</dbReference>
<keyword evidence="1" id="KW-0472">Membrane</keyword>
<keyword evidence="3" id="KW-1185">Reference proteome</keyword>
<keyword evidence="1" id="KW-0812">Transmembrane</keyword>
<feature type="transmembrane region" description="Helical" evidence="1">
    <location>
        <begin position="9"/>
        <end position="29"/>
    </location>
</feature>
<dbReference type="AlphaFoldDB" id="A0ABD5XQL3"/>
<gene>
    <name evidence="2" type="ORF">ACFQI8_19020</name>
</gene>
<organism evidence="2 3">
    <name type="scientific">Haloferax chudinovii</name>
    <dbReference type="NCBI Taxonomy" id="1109010"/>
    <lineage>
        <taxon>Archaea</taxon>
        <taxon>Methanobacteriati</taxon>
        <taxon>Methanobacteriota</taxon>
        <taxon>Stenosarchaea group</taxon>
        <taxon>Halobacteria</taxon>
        <taxon>Halobacteriales</taxon>
        <taxon>Haloferacaceae</taxon>
        <taxon>Haloferax</taxon>
    </lineage>
</organism>
<evidence type="ECO:0000256" key="1">
    <source>
        <dbReference type="SAM" id="Phobius"/>
    </source>
</evidence>
<dbReference type="EMBL" id="JBHTAB010000015">
    <property type="protein sequence ID" value="MFC7131448.1"/>
    <property type="molecule type" value="Genomic_DNA"/>
</dbReference>
<sequence>MNQRRIGDIFLGVTMVLIGIAPLGLTLTGRGHLIAGYGFDVISGTINTVLVVVFIVCGLVLAVAGANVVRNGRSESDSSSLY</sequence>
<evidence type="ECO:0000313" key="2">
    <source>
        <dbReference type="EMBL" id="MFC7131448.1"/>
    </source>
</evidence>
<reference evidence="2 3" key="1">
    <citation type="journal article" date="2019" name="Int. J. Syst. Evol. Microbiol.">
        <title>The Global Catalogue of Microorganisms (GCM) 10K type strain sequencing project: providing services to taxonomists for standard genome sequencing and annotation.</title>
        <authorList>
            <consortium name="The Broad Institute Genomics Platform"/>
            <consortium name="The Broad Institute Genome Sequencing Center for Infectious Disease"/>
            <person name="Wu L."/>
            <person name="Ma J."/>
        </authorList>
    </citation>
    <scope>NUCLEOTIDE SEQUENCE [LARGE SCALE GENOMIC DNA]</scope>
    <source>
        <strain evidence="2 3">DSM 26526</strain>
    </source>
</reference>
<dbReference type="RefSeq" id="WP_390247601.1">
    <property type="nucleotide sequence ID" value="NZ_JBHTAB010000015.1"/>
</dbReference>
<keyword evidence="1" id="KW-1133">Transmembrane helix</keyword>